<dbReference type="WBParaSite" id="nRc.2.0.1.t21763-RA">
    <property type="protein sequence ID" value="nRc.2.0.1.t21763-RA"/>
    <property type="gene ID" value="nRc.2.0.1.g21763"/>
</dbReference>
<protein>
    <submittedName>
        <fullName evidence="2">Uncharacterized protein</fullName>
    </submittedName>
</protein>
<proteinExistence type="predicted"/>
<organism evidence="1 2">
    <name type="scientific">Romanomermis culicivorax</name>
    <name type="common">Nematode worm</name>
    <dbReference type="NCBI Taxonomy" id="13658"/>
    <lineage>
        <taxon>Eukaryota</taxon>
        <taxon>Metazoa</taxon>
        <taxon>Ecdysozoa</taxon>
        <taxon>Nematoda</taxon>
        <taxon>Enoplea</taxon>
        <taxon>Dorylaimia</taxon>
        <taxon>Mermithida</taxon>
        <taxon>Mermithoidea</taxon>
        <taxon>Mermithidae</taxon>
        <taxon>Romanomermis</taxon>
    </lineage>
</organism>
<evidence type="ECO:0000313" key="1">
    <source>
        <dbReference type="Proteomes" id="UP000887565"/>
    </source>
</evidence>
<reference evidence="2" key="1">
    <citation type="submission" date="2022-11" db="UniProtKB">
        <authorList>
            <consortium name="WormBaseParasite"/>
        </authorList>
    </citation>
    <scope>IDENTIFICATION</scope>
</reference>
<accession>A0A915J7N8</accession>
<evidence type="ECO:0000313" key="2">
    <source>
        <dbReference type="WBParaSite" id="nRc.2.0.1.t21763-RA"/>
    </source>
</evidence>
<sequence length="202" mass="22918">MRRGLVSELRFYSPILTPATAMLSVTIRMCSYHGHCTHNDASCQAQHPNSPGPSNAAATGARRCYFCPMRVHRTDQWDRPCPHCRQIRMHRTTACPYRNPTMPDSSSVTDAIRNMWSMDLAKKNLHLPWVLLNEPFEVEALTAADVISQISQQMATPSITIWINWHQQLRASTTTLINCPPQLHASLTQLHEPEQAEKPLDH</sequence>
<keyword evidence="1" id="KW-1185">Reference proteome</keyword>
<dbReference type="AlphaFoldDB" id="A0A915J7N8"/>
<dbReference type="Proteomes" id="UP000887565">
    <property type="component" value="Unplaced"/>
</dbReference>
<name>A0A915J7N8_ROMCU</name>